<feature type="transmembrane region" description="Helical" evidence="1">
    <location>
        <begin position="75"/>
        <end position="92"/>
    </location>
</feature>
<protein>
    <submittedName>
        <fullName evidence="2">Putative glucose transport protein</fullName>
    </submittedName>
</protein>
<keyword evidence="1" id="KW-1133">Transmembrane helix</keyword>
<sequence length="149" mass="17486">MIQHNISLATVALVTQFIIHIDRNIYIHMHQINHYSYRVLSLLLLLPLLILLYTTTFLSYLHISILSIYTYMHKIIKCFNIVLFCFISHINYVSICEYSFILNFSLISLIHCNILLLSSSSSSIQLLFSTQGLSYYLKPLHHIYFNCIH</sequence>
<feature type="transmembrane region" description="Helical" evidence="1">
    <location>
        <begin position="39"/>
        <end position="63"/>
    </location>
</feature>
<proteinExistence type="predicted"/>
<organism evidence="2">
    <name type="scientific">Schistosoma mansoni</name>
    <name type="common">Blood fluke</name>
    <dbReference type="NCBI Taxonomy" id="6183"/>
    <lineage>
        <taxon>Eukaryota</taxon>
        <taxon>Metazoa</taxon>
        <taxon>Spiralia</taxon>
        <taxon>Lophotrochozoa</taxon>
        <taxon>Platyhelminthes</taxon>
        <taxon>Trematoda</taxon>
        <taxon>Digenea</taxon>
        <taxon>Strigeidida</taxon>
        <taxon>Schistosomatoidea</taxon>
        <taxon>Schistosomatidae</taxon>
        <taxon>Schistosoma</taxon>
    </lineage>
</organism>
<dbReference type="WBParaSite" id="Smp_046790.3">
    <property type="protein sequence ID" value="Smp_046790.3"/>
    <property type="gene ID" value="Smp_046790"/>
</dbReference>
<name>A0A5K4EDL0_SCHMA</name>
<accession>A0A5K4EDL0</accession>
<keyword evidence="1" id="KW-0812">Transmembrane</keyword>
<evidence type="ECO:0000256" key="1">
    <source>
        <dbReference type="SAM" id="Phobius"/>
    </source>
</evidence>
<keyword evidence="1" id="KW-0472">Membrane</keyword>
<reference evidence="2" key="1">
    <citation type="submission" date="2019-11" db="UniProtKB">
        <authorList>
            <consortium name="WormBaseParasite"/>
        </authorList>
    </citation>
    <scope>IDENTIFICATION</scope>
    <source>
        <strain evidence="2">Puerto Rican</strain>
    </source>
</reference>
<evidence type="ECO:0000313" key="2">
    <source>
        <dbReference type="WBParaSite" id="Smp_046790.3"/>
    </source>
</evidence>
<dbReference type="InParanoid" id="A0A5K4EDL0"/>
<dbReference type="AlphaFoldDB" id="A0A5K4EDL0"/>